<reference evidence="3 4" key="1">
    <citation type="submission" date="2014-03" db="EMBL/GenBank/DDBJ databases">
        <title>Bradyrhizobium valentinum sp. nov., isolated from effective nodules of Lupinus mariae-josephae, a lupine endemic of basic-lime soils in Eastern Spain.</title>
        <authorList>
            <person name="Duran D."/>
            <person name="Rey L."/>
            <person name="Navarro A."/>
            <person name="Busquets A."/>
            <person name="Imperial J."/>
            <person name="Ruiz-Argueso T."/>
        </authorList>
    </citation>
    <scope>NUCLEOTIDE SEQUENCE [LARGE SCALE GENOMIC DNA]</scope>
    <source>
        <strain evidence="3 4">LmjM3</strain>
    </source>
</reference>
<protein>
    <submittedName>
        <fullName evidence="3">Uncharacterized protein</fullName>
    </submittedName>
</protein>
<evidence type="ECO:0000256" key="2">
    <source>
        <dbReference type="SAM" id="Phobius"/>
    </source>
</evidence>
<feature type="region of interest" description="Disordered" evidence="1">
    <location>
        <begin position="36"/>
        <end position="59"/>
    </location>
</feature>
<keyword evidence="2" id="KW-0812">Transmembrane</keyword>
<name>A0A0R3KS74_9BRAD</name>
<sequence length="59" mass="6668">METGSHLPVALWFIGAAVLGLVIAYGIMRNRSRTRAEKHITEQATKNTYAEENRDRVSH</sequence>
<evidence type="ECO:0000256" key="1">
    <source>
        <dbReference type="SAM" id="MobiDB-lite"/>
    </source>
</evidence>
<comment type="caution">
    <text evidence="3">The sequence shown here is derived from an EMBL/GenBank/DDBJ whole genome shotgun (WGS) entry which is preliminary data.</text>
</comment>
<proteinExistence type="predicted"/>
<gene>
    <name evidence="3" type="ORF">CP49_21520</name>
</gene>
<feature type="transmembrane region" description="Helical" evidence="2">
    <location>
        <begin position="6"/>
        <end position="28"/>
    </location>
</feature>
<keyword evidence="2" id="KW-0472">Membrane</keyword>
<evidence type="ECO:0000313" key="4">
    <source>
        <dbReference type="Proteomes" id="UP000051913"/>
    </source>
</evidence>
<evidence type="ECO:0000313" key="3">
    <source>
        <dbReference type="EMBL" id="KRR04379.1"/>
    </source>
</evidence>
<feature type="compositionally biased region" description="Basic and acidic residues" evidence="1">
    <location>
        <begin position="49"/>
        <end position="59"/>
    </location>
</feature>
<accession>A0A0R3KS74</accession>
<organism evidence="3 4">
    <name type="scientific">Bradyrhizobium valentinum</name>
    <dbReference type="NCBI Taxonomy" id="1518501"/>
    <lineage>
        <taxon>Bacteria</taxon>
        <taxon>Pseudomonadati</taxon>
        <taxon>Pseudomonadota</taxon>
        <taxon>Alphaproteobacteria</taxon>
        <taxon>Hyphomicrobiales</taxon>
        <taxon>Nitrobacteraceae</taxon>
        <taxon>Bradyrhizobium</taxon>
    </lineage>
</organism>
<dbReference type="Proteomes" id="UP000051913">
    <property type="component" value="Unassembled WGS sequence"/>
</dbReference>
<keyword evidence="2" id="KW-1133">Transmembrane helix</keyword>
<dbReference type="AlphaFoldDB" id="A0A0R3KS74"/>
<keyword evidence="4" id="KW-1185">Reference proteome</keyword>
<dbReference type="EMBL" id="LLXX01000126">
    <property type="protein sequence ID" value="KRR04379.1"/>
    <property type="molecule type" value="Genomic_DNA"/>
</dbReference>
<dbReference type="OrthoDB" id="8141446at2"/>